<dbReference type="GO" id="GO:0061630">
    <property type="term" value="F:ubiquitin protein ligase activity"/>
    <property type="evidence" value="ECO:0007669"/>
    <property type="project" value="UniProtKB-EC"/>
</dbReference>
<dbReference type="SMART" id="SM00184">
    <property type="entry name" value="RING"/>
    <property type="match status" value="1"/>
</dbReference>
<name>A0A2Z7CND2_9LAMI</name>
<comment type="catalytic activity">
    <reaction evidence="1">
        <text>S-ubiquitinyl-[E2 ubiquitin-conjugating enzyme]-L-cysteine + [acceptor protein]-L-lysine = [E2 ubiquitin-conjugating enzyme]-L-cysteine + N(6)-ubiquitinyl-[acceptor protein]-L-lysine.</text>
        <dbReference type="EC" id="2.3.2.27"/>
    </reaction>
</comment>
<keyword evidence="6 16" id="KW-0812">Transmembrane</keyword>
<evidence type="ECO:0000256" key="12">
    <source>
        <dbReference type="ARBA" id="ARBA00022989"/>
    </source>
</evidence>
<evidence type="ECO:0000256" key="13">
    <source>
        <dbReference type="ARBA" id="ARBA00023136"/>
    </source>
</evidence>
<evidence type="ECO:0000256" key="3">
    <source>
        <dbReference type="ARBA" id="ARBA00004906"/>
    </source>
</evidence>
<gene>
    <name evidence="19" type="ORF">F511_27919</name>
</gene>
<dbReference type="InterPro" id="IPR001841">
    <property type="entry name" value="Znf_RING"/>
</dbReference>
<feature type="signal peptide" evidence="17">
    <location>
        <begin position="1"/>
        <end position="19"/>
    </location>
</feature>
<keyword evidence="11" id="KW-0862">Zinc</keyword>
<dbReference type="GO" id="GO:0008270">
    <property type="term" value="F:zinc ion binding"/>
    <property type="evidence" value="ECO:0007669"/>
    <property type="project" value="UniProtKB-KW"/>
</dbReference>
<dbReference type="AlphaFoldDB" id="A0A2Z7CND2"/>
<evidence type="ECO:0000256" key="8">
    <source>
        <dbReference type="ARBA" id="ARBA00022729"/>
    </source>
</evidence>
<feature type="domain" description="RING-type" evidence="18">
    <location>
        <begin position="110"/>
        <end position="152"/>
    </location>
</feature>
<dbReference type="InterPro" id="IPR013083">
    <property type="entry name" value="Znf_RING/FYVE/PHD"/>
</dbReference>
<evidence type="ECO:0000256" key="17">
    <source>
        <dbReference type="SAM" id="SignalP"/>
    </source>
</evidence>
<dbReference type="PANTHER" id="PTHR46539">
    <property type="entry name" value="E3 UBIQUITIN-PROTEIN LIGASE ATL42"/>
    <property type="match status" value="1"/>
</dbReference>
<keyword evidence="5" id="KW-0808">Transferase</keyword>
<evidence type="ECO:0000313" key="20">
    <source>
        <dbReference type="Proteomes" id="UP000250235"/>
    </source>
</evidence>
<dbReference type="GO" id="GO:0016020">
    <property type="term" value="C:membrane"/>
    <property type="evidence" value="ECO:0007669"/>
    <property type="project" value="UniProtKB-SubCell"/>
</dbReference>
<evidence type="ECO:0000256" key="6">
    <source>
        <dbReference type="ARBA" id="ARBA00022692"/>
    </source>
</evidence>
<dbReference type="FunFam" id="3.30.40.10:FF:000285">
    <property type="entry name" value="RING-H2 finger protein ATL43"/>
    <property type="match status" value="1"/>
</dbReference>
<feature type="transmembrane region" description="Helical" evidence="16">
    <location>
        <begin position="35"/>
        <end position="56"/>
    </location>
</feature>
<evidence type="ECO:0000256" key="7">
    <source>
        <dbReference type="ARBA" id="ARBA00022723"/>
    </source>
</evidence>
<keyword evidence="10" id="KW-0833">Ubl conjugation pathway</keyword>
<evidence type="ECO:0000256" key="5">
    <source>
        <dbReference type="ARBA" id="ARBA00022679"/>
    </source>
</evidence>
<evidence type="ECO:0000259" key="18">
    <source>
        <dbReference type="PROSITE" id="PS50089"/>
    </source>
</evidence>
<evidence type="ECO:0000313" key="19">
    <source>
        <dbReference type="EMBL" id="KZV48600.1"/>
    </source>
</evidence>
<accession>A0A2Z7CND2</accession>
<sequence>MDTSRNTVIILFIFTTVRAQTTSNQSDMSSLHPSLAVVLVVLLIMFGITFVIVAYAKFCHRRMAYPVNEIHDPPVLRSMSRFSGVDRTIIESLPFFRFSSLKGSKQGLECVVCLSRFEDSEILRLLPKCRHAFHMNCIDKWLEKHSSCPLCRYRFDVEDLKYFTHTNQRTSYSSQEQQNLEFYVHRQENLQEDTLNPFQKLSRLRPLIRKLETNRNAARFQHKIIISDMLQKSRWSEVNTSDLMSMSSDMLNAFSSKRFSPAGMSIDSYNRETLSEEQMLKIKDDIERKRIYESMMISSIASDHPSSSSLCAGNVEFDEHCGVSRLLDLDQRRSMSEITNTSRFVEFDVRRSSMNGVLTHGNTEKNDEIKRLWLPIARSTIQRFASQEKNLLDTTNLGPNHV</sequence>
<evidence type="ECO:0000256" key="2">
    <source>
        <dbReference type="ARBA" id="ARBA00004167"/>
    </source>
</evidence>
<keyword evidence="9 15" id="KW-0863">Zinc-finger</keyword>
<comment type="pathway">
    <text evidence="3">Protein modification; protein ubiquitination.</text>
</comment>
<keyword evidence="13 16" id="KW-0472">Membrane</keyword>
<evidence type="ECO:0000256" key="15">
    <source>
        <dbReference type="PROSITE-ProRule" id="PRU00175"/>
    </source>
</evidence>
<protein>
    <recommendedName>
        <fullName evidence="4">RING-type E3 ubiquitin transferase</fullName>
        <ecNumber evidence="4">2.3.2.27</ecNumber>
    </recommendedName>
</protein>
<evidence type="ECO:0000256" key="4">
    <source>
        <dbReference type="ARBA" id="ARBA00012483"/>
    </source>
</evidence>
<keyword evidence="7" id="KW-0479">Metal-binding</keyword>
<dbReference type="Gene3D" id="3.30.40.10">
    <property type="entry name" value="Zinc/RING finger domain, C3HC4 (zinc finger)"/>
    <property type="match status" value="1"/>
</dbReference>
<keyword evidence="8 17" id="KW-0732">Signal</keyword>
<proteinExistence type="inferred from homology"/>
<evidence type="ECO:0000256" key="14">
    <source>
        <dbReference type="ARBA" id="ARBA00024209"/>
    </source>
</evidence>
<dbReference type="OrthoDB" id="8062037at2759"/>
<evidence type="ECO:0000256" key="9">
    <source>
        <dbReference type="ARBA" id="ARBA00022771"/>
    </source>
</evidence>
<evidence type="ECO:0000256" key="1">
    <source>
        <dbReference type="ARBA" id="ARBA00000900"/>
    </source>
</evidence>
<dbReference type="EMBL" id="KQ993840">
    <property type="protein sequence ID" value="KZV48600.1"/>
    <property type="molecule type" value="Genomic_DNA"/>
</dbReference>
<dbReference type="PANTHER" id="PTHR46539:SF1">
    <property type="entry name" value="E3 UBIQUITIN-PROTEIN LIGASE ATL42"/>
    <property type="match status" value="1"/>
</dbReference>
<dbReference type="Proteomes" id="UP000250235">
    <property type="component" value="Unassembled WGS sequence"/>
</dbReference>
<organism evidence="19 20">
    <name type="scientific">Dorcoceras hygrometricum</name>
    <dbReference type="NCBI Taxonomy" id="472368"/>
    <lineage>
        <taxon>Eukaryota</taxon>
        <taxon>Viridiplantae</taxon>
        <taxon>Streptophyta</taxon>
        <taxon>Embryophyta</taxon>
        <taxon>Tracheophyta</taxon>
        <taxon>Spermatophyta</taxon>
        <taxon>Magnoliopsida</taxon>
        <taxon>eudicotyledons</taxon>
        <taxon>Gunneridae</taxon>
        <taxon>Pentapetalae</taxon>
        <taxon>asterids</taxon>
        <taxon>lamiids</taxon>
        <taxon>Lamiales</taxon>
        <taxon>Gesneriaceae</taxon>
        <taxon>Didymocarpoideae</taxon>
        <taxon>Trichosporeae</taxon>
        <taxon>Loxocarpinae</taxon>
        <taxon>Dorcoceras</taxon>
    </lineage>
</organism>
<dbReference type="Pfam" id="PF13639">
    <property type="entry name" value="zf-RING_2"/>
    <property type="match status" value="1"/>
</dbReference>
<evidence type="ECO:0000256" key="11">
    <source>
        <dbReference type="ARBA" id="ARBA00022833"/>
    </source>
</evidence>
<keyword evidence="12 16" id="KW-1133">Transmembrane helix</keyword>
<reference evidence="19 20" key="1">
    <citation type="journal article" date="2015" name="Proc. Natl. Acad. Sci. U.S.A.">
        <title>The resurrection genome of Boea hygrometrica: A blueprint for survival of dehydration.</title>
        <authorList>
            <person name="Xiao L."/>
            <person name="Yang G."/>
            <person name="Zhang L."/>
            <person name="Yang X."/>
            <person name="Zhao S."/>
            <person name="Ji Z."/>
            <person name="Zhou Q."/>
            <person name="Hu M."/>
            <person name="Wang Y."/>
            <person name="Chen M."/>
            <person name="Xu Y."/>
            <person name="Jin H."/>
            <person name="Xiao X."/>
            <person name="Hu G."/>
            <person name="Bao F."/>
            <person name="Hu Y."/>
            <person name="Wan P."/>
            <person name="Li L."/>
            <person name="Deng X."/>
            <person name="Kuang T."/>
            <person name="Xiang C."/>
            <person name="Zhu J.K."/>
            <person name="Oliver M.J."/>
            <person name="He Y."/>
        </authorList>
    </citation>
    <scope>NUCLEOTIDE SEQUENCE [LARGE SCALE GENOMIC DNA]</scope>
    <source>
        <strain evidence="20">cv. XS01</strain>
    </source>
</reference>
<dbReference type="EC" id="2.3.2.27" evidence="4"/>
<evidence type="ECO:0000256" key="10">
    <source>
        <dbReference type="ARBA" id="ARBA00022786"/>
    </source>
</evidence>
<dbReference type="SUPFAM" id="SSF57850">
    <property type="entry name" value="RING/U-box"/>
    <property type="match status" value="1"/>
</dbReference>
<dbReference type="CDD" id="cd16461">
    <property type="entry name" value="RING-H2_EL5-like"/>
    <property type="match status" value="1"/>
</dbReference>
<feature type="chain" id="PRO_5016284917" description="RING-type E3 ubiquitin transferase" evidence="17">
    <location>
        <begin position="20"/>
        <end position="402"/>
    </location>
</feature>
<comment type="similarity">
    <text evidence="14">Belongs to the RING-type zinc finger family. ATL subfamily.</text>
</comment>
<keyword evidence="20" id="KW-1185">Reference proteome</keyword>
<dbReference type="PROSITE" id="PS50089">
    <property type="entry name" value="ZF_RING_2"/>
    <property type="match status" value="1"/>
</dbReference>
<evidence type="ECO:0000256" key="16">
    <source>
        <dbReference type="SAM" id="Phobius"/>
    </source>
</evidence>
<comment type="subcellular location">
    <subcellularLocation>
        <location evidence="2">Membrane</location>
        <topology evidence="2">Single-pass membrane protein</topology>
    </subcellularLocation>
</comment>